<evidence type="ECO:0000313" key="1">
    <source>
        <dbReference type="EMBL" id="TNM25192.1"/>
    </source>
</evidence>
<name>A0A5C4UNX4_9ACTN</name>
<evidence type="ECO:0000313" key="2">
    <source>
        <dbReference type="Proteomes" id="UP000311713"/>
    </source>
</evidence>
<proteinExistence type="predicted"/>
<sequence length="205" mass="22514">MKDIELYFGIRRARQVSEVAGRVPNGDAARLMQLLTDTASGDYTDPLLVLVDTLLFEARVRDAVSLSLKDGERAEPHPEADIGEPLLHVTGPEGTRIGVFAMFAPSEHGSLTAEFDDEFLDILPRTGSDAVILITCVRDPGYLAALSDRIQREAGLPVAIDEWRPRGESRSLRPSLDRLADTVRATAVVEPRRRDLEAGTVEEKP</sequence>
<dbReference type="OrthoDB" id="4218381at2"/>
<dbReference type="EMBL" id="VDGT01000030">
    <property type="protein sequence ID" value="TNM25192.1"/>
    <property type="molecule type" value="Genomic_DNA"/>
</dbReference>
<accession>A0A5C4UNX4</accession>
<organism evidence="1 2">
    <name type="scientific">Streptomyces sedi</name>
    <dbReference type="NCBI Taxonomy" id="555059"/>
    <lineage>
        <taxon>Bacteria</taxon>
        <taxon>Bacillati</taxon>
        <taxon>Actinomycetota</taxon>
        <taxon>Actinomycetes</taxon>
        <taxon>Kitasatosporales</taxon>
        <taxon>Streptomycetaceae</taxon>
        <taxon>Streptomyces</taxon>
    </lineage>
</organism>
<comment type="caution">
    <text evidence="1">The sequence shown here is derived from an EMBL/GenBank/DDBJ whole genome shotgun (WGS) entry which is preliminary data.</text>
</comment>
<keyword evidence="2" id="KW-1185">Reference proteome</keyword>
<dbReference type="RefSeq" id="WP_139649869.1">
    <property type="nucleotide sequence ID" value="NZ_BAAAZS010000121.1"/>
</dbReference>
<gene>
    <name evidence="1" type="ORF">FH715_26785</name>
</gene>
<dbReference type="Proteomes" id="UP000311713">
    <property type="component" value="Unassembled WGS sequence"/>
</dbReference>
<protein>
    <submittedName>
        <fullName evidence="1">Uncharacterized protein</fullName>
    </submittedName>
</protein>
<dbReference type="AlphaFoldDB" id="A0A5C4UNX4"/>
<reference evidence="1 2" key="1">
    <citation type="submission" date="2019-06" db="EMBL/GenBank/DDBJ databases">
        <title>Draft genome of Streptomyces sedi sp. JCM16909.</title>
        <authorList>
            <person name="Klykleung N."/>
            <person name="Tanasupawat S."/>
            <person name="Kudo T."/>
            <person name="Yuki M."/>
            <person name="Ohkuma M."/>
        </authorList>
    </citation>
    <scope>NUCLEOTIDE SEQUENCE [LARGE SCALE GENOMIC DNA]</scope>
    <source>
        <strain evidence="1 2">JCM 16909</strain>
    </source>
</reference>